<dbReference type="SMART" id="SM00903">
    <property type="entry name" value="Flavin_Reduct"/>
    <property type="match status" value="1"/>
</dbReference>
<proteinExistence type="predicted"/>
<dbReference type="InterPro" id="IPR002563">
    <property type="entry name" value="Flavin_Rdtase-like_dom"/>
</dbReference>
<dbReference type="PANTHER" id="PTHR30466:SF1">
    <property type="entry name" value="FMN REDUCTASE (NADH) RUTF"/>
    <property type="match status" value="1"/>
</dbReference>
<dbReference type="Proteomes" id="UP001629214">
    <property type="component" value="Unassembled WGS sequence"/>
</dbReference>
<dbReference type="PANTHER" id="PTHR30466">
    <property type="entry name" value="FLAVIN REDUCTASE"/>
    <property type="match status" value="1"/>
</dbReference>
<dbReference type="SUPFAM" id="SSF50475">
    <property type="entry name" value="FMN-binding split barrel"/>
    <property type="match status" value="1"/>
</dbReference>
<dbReference type="InterPro" id="IPR050268">
    <property type="entry name" value="NADH-dep_flavin_reductase"/>
</dbReference>
<gene>
    <name evidence="3" type="ORF">PQR63_04990</name>
</gene>
<accession>A0ABW8Z4G4</accession>
<keyword evidence="4" id="KW-1185">Reference proteome</keyword>
<dbReference type="Gene3D" id="2.30.110.10">
    <property type="entry name" value="Electron Transport, Fmn-binding Protein, Chain A"/>
    <property type="match status" value="1"/>
</dbReference>
<feature type="domain" description="Flavin reductase like" evidence="2">
    <location>
        <begin position="11"/>
        <end position="157"/>
    </location>
</feature>
<name>A0ABW8Z4G4_9BURK</name>
<comment type="caution">
    <text evidence="3">The sequence shown here is derived from an EMBL/GenBank/DDBJ whole genome shotgun (WGS) entry which is preliminary data.</text>
</comment>
<dbReference type="EMBL" id="JAQQFR010000003">
    <property type="protein sequence ID" value="MFL9877720.1"/>
    <property type="molecule type" value="Genomic_DNA"/>
</dbReference>
<organism evidence="3 4">
    <name type="scientific">Herbaspirillum rhizosphaerae</name>
    <dbReference type="NCBI Taxonomy" id="346179"/>
    <lineage>
        <taxon>Bacteria</taxon>
        <taxon>Pseudomonadati</taxon>
        <taxon>Pseudomonadota</taxon>
        <taxon>Betaproteobacteria</taxon>
        <taxon>Burkholderiales</taxon>
        <taxon>Oxalobacteraceae</taxon>
        <taxon>Herbaspirillum</taxon>
    </lineage>
</organism>
<dbReference type="Pfam" id="PF01613">
    <property type="entry name" value="Flavin_Reduct"/>
    <property type="match status" value="1"/>
</dbReference>
<evidence type="ECO:0000313" key="3">
    <source>
        <dbReference type="EMBL" id="MFL9877720.1"/>
    </source>
</evidence>
<dbReference type="RefSeq" id="WP_094565094.1">
    <property type="nucleotide sequence ID" value="NZ_JAQQFR010000003.1"/>
</dbReference>
<protein>
    <submittedName>
        <fullName evidence="3">Flavin reductase</fullName>
    </submittedName>
</protein>
<sequence length="164" mass="17457">MIDKAIFREAMSSFGAAVNVITSDGPAGLAGCTVSAVCSVTDEPPTLMLCINRDSRNNTIFKENGALCINVLSASQQQLAVLFSSKGVDVKERFLSAEWERLDTGAPVLVDALVALDCKIDSVSEVGTHSVFFCSVQAARSNKGMEALIYLGRNFHRLPTALAA</sequence>
<dbReference type="InterPro" id="IPR012349">
    <property type="entry name" value="Split_barrel_FMN-bd"/>
</dbReference>
<keyword evidence="1" id="KW-0560">Oxidoreductase</keyword>
<reference evidence="3 4" key="1">
    <citation type="journal article" date="2024" name="Chem. Sci.">
        <title>Discovery of megapolipeptins by genome mining of a Burkholderiales bacteria collection.</title>
        <authorList>
            <person name="Paulo B.S."/>
            <person name="Recchia M.J.J."/>
            <person name="Lee S."/>
            <person name="Fergusson C.H."/>
            <person name="Romanowski S.B."/>
            <person name="Hernandez A."/>
            <person name="Krull N."/>
            <person name="Liu D.Y."/>
            <person name="Cavanagh H."/>
            <person name="Bos A."/>
            <person name="Gray C.A."/>
            <person name="Murphy B.T."/>
            <person name="Linington R.G."/>
            <person name="Eustaquio A.S."/>
        </authorList>
    </citation>
    <scope>NUCLEOTIDE SEQUENCE [LARGE SCALE GENOMIC DNA]</scope>
    <source>
        <strain evidence="3 4">RL21-008-BIB-B</strain>
    </source>
</reference>
<evidence type="ECO:0000313" key="4">
    <source>
        <dbReference type="Proteomes" id="UP001629214"/>
    </source>
</evidence>
<evidence type="ECO:0000259" key="2">
    <source>
        <dbReference type="SMART" id="SM00903"/>
    </source>
</evidence>
<evidence type="ECO:0000256" key="1">
    <source>
        <dbReference type="ARBA" id="ARBA00023002"/>
    </source>
</evidence>